<dbReference type="FunFam" id="1.20.140.10:FF:000005">
    <property type="entry name" value="Acyl-coenzyme A oxidase"/>
    <property type="match status" value="1"/>
</dbReference>
<feature type="active site" description="Proton acceptor" evidence="11">
    <location>
        <position position="440"/>
    </location>
</feature>
<dbReference type="Gene3D" id="2.40.110.10">
    <property type="entry name" value="Butyryl-CoA Dehydrogenase, subunit A, domain 2"/>
    <property type="match status" value="1"/>
</dbReference>
<evidence type="ECO:0000313" key="17">
    <source>
        <dbReference type="EMBL" id="KAG8468734.1"/>
    </source>
</evidence>
<evidence type="ECO:0000256" key="11">
    <source>
        <dbReference type="PIRSR" id="PIRSR000168-1"/>
    </source>
</evidence>
<proteinExistence type="inferred from homology"/>
<comment type="caution">
    <text evidence="17">The sequence shown here is derived from an EMBL/GenBank/DDBJ whole genome shotgun (WGS) entry which is preliminary data.</text>
</comment>
<accession>A0A8J5XQY3</accession>
<evidence type="ECO:0000256" key="5">
    <source>
        <dbReference type="ARBA" id="ARBA00022827"/>
    </source>
</evidence>
<dbReference type="OMA" id="ICTRFSA"/>
<feature type="region of interest" description="Disordered" evidence="13">
    <location>
        <begin position="465"/>
        <end position="488"/>
    </location>
</feature>
<dbReference type="Pfam" id="PF01756">
    <property type="entry name" value="ACOX"/>
    <property type="match status" value="1"/>
</dbReference>
<evidence type="ECO:0000256" key="4">
    <source>
        <dbReference type="ARBA" id="ARBA00022630"/>
    </source>
</evidence>
<dbReference type="GO" id="GO:0033540">
    <property type="term" value="P:fatty acid beta-oxidation using acyl-CoA oxidase"/>
    <property type="evidence" value="ECO:0007669"/>
    <property type="project" value="TreeGrafter"/>
</dbReference>
<keyword evidence="5 10" id="KW-0274">FAD</keyword>
<keyword evidence="4 10" id="KW-0285">Flavoprotein</keyword>
<dbReference type="InterPro" id="IPR002655">
    <property type="entry name" value="Acyl-CoA_oxidase_C"/>
</dbReference>
<evidence type="ECO:0000256" key="12">
    <source>
        <dbReference type="PIRSR" id="PIRSR000168-2"/>
    </source>
</evidence>
<gene>
    <name evidence="17" type="ORF">KFE25_013817</name>
</gene>
<dbReference type="InterPro" id="IPR009100">
    <property type="entry name" value="AcylCoA_DH/oxidase_NM_dom_sf"/>
</dbReference>
<dbReference type="AlphaFoldDB" id="A0A8J5XQY3"/>
<evidence type="ECO:0000256" key="6">
    <source>
        <dbReference type="ARBA" id="ARBA00022832"/>
    </source>
</evidence>
<evidence type="ECO:0000256" key="9">
    <source>
        <dbReference type="ARBA" id="ARBA00023140"/>
    </source>
</evidence>
<comment type="similarity">
    <text evidence="3 10">Belongs to the acyl-CoA oxidase family.</text>
</comment>
<evidence type="ECO:0000256" key="1">
    <source>
        <dbReference type="ARBA" id="ARBA00001974"/>
    </source>
</evidence>
<dbReference type="Pfam" id="PF22924">
    <property type="entry name" value="ACOX_C_alpha1"/>
    <property type="match status" value="1"/>
</dbReference>
<keyword evidence="18" id="KW-1185">Reference proteome</keyword>
<sequence length="717" mass="76910">MGEKEMPQTSRDLEAERARTSFAPTELNVLLRGDAHTVEARHRLLARIAADPLLGEGRLDDSFLSRAERFDKSLARMRRVHELGLPKDEAFVATRLFREGGALDKAGGFGLHTGMFVPTIELLGSDEQRATWLPLARSCAILGAYAQTELAHGTNLARLETTATFDPRSDTFELHSPTVGSIKWWPGGLGKWATHAVVMAQLTTADGKARGQQSFIVQLRDLRTHLPLPGIELGDIGPKMGYDRVDNGFLRLCRVRVPRAHMLCRHAQVRADGSFVLSSDNPRAVYGTMLFIRVYLVEEASLALQHATTIAARYSAVRRQGGAPTGAADGGGETRPPPLERAVLDYQTQQTRLLPLIAAAYAVHFAAGALRVRYDLFRASQDVRTLPDLHATSAALKSFTTSLAASGVETCRLLCGGHGYSHASGLPALYAEFAPSQTYEGDNPVMLLQAARWIVKQLGAGAARQGEGGAARDAPDTRGRSPPDGAARGAAAVLADPGAYLRDAGRAVERASAPYDGSPAELGGSAAAQLCALREAARVLAVRAAAALHAHVRSGGAPYEVAWSERASADLLEAARAHARYLLAACFDAAVVEAHAARAASRATLGALGALRDLHVLSACDEGCARVLLESRYLTPEHTLALRARLLELLPAVRRDAVGLVDAFGLTDLELNSVLGRADGNVYEHMLAWARRSPLNATHVLEGFERHVRPIMGKCTL</sequence>
<evidence type="ECO:0000259" key="15">
    <source>
        <dbReference type="Pfam" id="PF14749"/>
    </source>
</evidence>
<evidence type="ECO:0000259" key="16">
    <source>
        <dbReference type="Pfam" id="PF22924"/>
    </source>
</evidence>
<feature type="domain" description="Acyl-CoA oxidase C-terminal" evidence="14">
    <location>
        <begin position="532"/>
        <end position="712"/>
    </location>
</feature>
<protein>
    <recommendedName>
        <fullName evidence="10">Acyl-coenzyme A oxidase</fullName>
    </recommendedName>
</protein>
<evidence type="ECO:0000259" key="14">
    <source>
        <dbReference type="Pfam" id="PF01756"/>
    </source>
</evidence>
<dbReference type="InterPro" id="IPR037069">
    <property type="entry name" value="AcylCoA_DH/ox_N_sf"/>
</dbReference>
<evidence type="ECO:0000313" key="18">
    <source>
        <dbReference type="Proteomes" id="UP000751190"/>
    </source>
</evidence>
<dbReference type="GO" id="GO:0071949">
    <property type="term" value="F:FAD binding"/>
    <property type="evidence" value="ECO:0007669"/>
    <property type="project" value="InterPro"/>
</dbReference>
<dbReference type="GO" id="GO:0003997">
    <property type="term" value="F:acyl-CoA oxidase activity"/>
    <property type="evidence" value="ECO:0007669"/>
    <property type="project" value="InterPro"/>
</dbReference>
<dbReference type="SUPFAM" id="SSF56645">
    <property type="entry name" value="Acyl-CoA dehydrogenase NM domain-like"/>
    <property type="match status" value="1"/>
</dbReference>
<keyword evidence="9" id="KW-0576">Peroxisome</keyword>
<dbReference type="Gene3D" id="1.20.140.10">
    <property type="entry name" value="Butyryl-CoA Dehydrogenase, subunit A, domain 3"/>
    <property type="match status" value="2"/>
</dbReference>
<dbReference type="InterPro" id="IPR012258">
    <property type="entry name" value="Acyl-CoA_oxidase"/>
</dbReference>
<feature type="domain" description="Acyl-CoA oxidase C-alpha1" evidence="16">
    <location>
        <begin position="286"/>
        <end position="454"/>
    </location>
</feature>
<evidence type="ECO:0000256" key="3">
    <source>
        <dbReference type="ARBA" id="ARBA00006288"/>
    </source>
</evidence>
<dbReference type="EMBL" id="JAGTXO010000004">
    <property type="protein sequence ID" value="KAG8468734.1"/>
    <property type="molecule type" value="Genomic_DNA"/>
</dbReference>
<dbReference type="InterPro" id="IPR055060">
    <property type="entry name" value="ACOX_C_alpha1"/>
</dbReference>
<dbReference type="FunFam" id="2.40.110.10:FF:000003">
    <property type="entry name" value="Acyl-coenzyme A oxidase"/>
    <property type="match status" value="1"/>
</dbReference>
<organism evidence="17 18">
    <name type="scientific">Diacronema lutheri</name>
    <name type="common">Unicellular marine alga</name>
    <name type="synonym">Monochrysis lutheri</name>
    <dbReference type="NCBI Taxonomy" id="2081491"/>
    <lineage>
        <taxon>Eukaryota</taxon>
        <taxon>Haptista</taxon>
        <taxon>Haptophyta</taxon>
        <taxon>Pavlovophyceae</taxon>
        <taxon>Pavlovales</taxon>
        <taxon>Pavlovaceae</taxon>
        <taxon>Diacronema</taxon>
    </lineage>
</organism>
<evidence type="ECO:0000256" key="8">
    <source>
        <dbReference type="ARBA" id="ARBA00023098"/>
    </source>
</evidence>
<dbReference type="InterPro" id="IPR046373">
    <property type="entry name" value="Acyl-CoA_Oxase/DH_mid-dom_sf"/>
</dbReference>
<evidence type="ECO:0000256" key="10">
    <source>
        <dbReference type="PIRNR" id="PIRNR000168"/>
    </source>
</evidence>
<dbReference type="InterPro" id="IPR036250">
    <property type="entry name" value="AcylCo_DH-like_C"/>
</dbReference>
<dbReference type="GO" id="GO:0005777">
    <property type="term" value="C:peroxisome"/>
    <property type="evidence" value="ECO:0007669"/>
    <property type="project" value="UniProtKB-SubCell"/>
</dbReference>
<dbReference type="OrthoDB" id="538336at2759"/>
<dbReference type="Pfam" id="PF14749">
    <property type="entry name" value="Acyl-CoA_ox_N"/>
    <property type="match status" value="1"/>
</dbReference>
<keyword evidence="7" id="KW-0560">Oxidoreductase</keyword>
<dbReference type="Gene3D" id="1.10.540.10">
    <property type="entry name" value="Acyl-CoA dehydrogenase/oxidase, N-terminal domain"/>
    <property type="match status" value="1"/>
</dbReference>
<comment type="cofactor">
    <cofactor evidence="1">
        <name>FAD</name>
        <dbReference type="ChEBI" id="CHEBI:57692"/>
    </cofactor>
</comment>
<dbReference type="Proteomes" id="UP000751190">
    <property type="component" value="Unassembled WGS sequence"/>
</dbReference>
<keyword evidence="6" id="KW-0276">Fatty acid metabolism</keyword>
<evidence type="ECO:0000256" key="2">
    <source>
        <dbReference type="ARBA" id="ARBA00004275"/>
    </source>
</evidence>
<dbReference type="GO" id="GO:0005504">
    <property type="term" value="F:fatty acid binding"/>
    <property type="evidence" value="ECO:0007669"/>
    <property type="project" value="TreeGrafter"/>
</dbReference>
<reference evidence="17" key="1">
    <citation type="submission" date="2021-05" db="EMBL/GenBank/DDBJ databases">
        <title>The genome of the haptophyte Pavlova lutheri (Diacronema luteri, Pavlovales) - a model for lipid biosynthesis in eukaryotic algae.</title>
        <authorList>
            <person name="Hulatt C.J."/>
            <person name="Posewitz M.C."/>
        </authorList>
    </citation>
    <scope>NUCLEOTIDE SEQUENCE</scope>
    <source>
        <strain evidence="17">NIVA-4/92</strain>
    </source>
</reference>
<evidence type="ECO:0000256" key="7">
    <source>
        <dbReference type="ARBA" id="ARBA00023002"/>
    </source>
</evidence>
<dbReference type="PANTHER" id="PTHR10909:SF250">
    <property type="entry name" value="PEROXISOMAL ACYL-COENZYME A OXIDASE 1"/>
    <property type="match status" value="1"/>
</dbReference>
<name>A0A8J5XQY3_DIALT</name>
<dbReference type="PIRSF" id="PIRSF000168">
    <property type="entry name" value="Acyl-CoA_oxidase"/>
    <property type="match status" value="1"/>
</dbReference>
<dbReference type="InterPro" id="IPR029320">
    <property type="entry name" value="Acyl-CoA_ox_N"/>
</dbReference>
<evidence type="ECO:0000256" key="13">
    <source>
        <dbReference type="SAM" id="MobiDB-lite"/>
    </source>
</evidence>
<keyword evidence="8" id="KW-0443">Lipid metabolism</keyword>
<comment type="subcellular location">
    <subcellularLocation>
        <location evidence="2">Peroxisome</location>
    </subcellularLocation>
</comment>
<feature type="domain" description="Acyl-coenzyme A oxidase N-terminal" evidence="15">
    <location>
        <begin position="24"/>
        <end position="141"/>
    </location>
</feature>
<dbReference type="PANTHER" id="PTHR10909">
    <property type="entry name" value="ELECTRON TRANSPORT OXIDOREDUCTASE"/>
    <property type="match status" value="1"/>
</dbReference>
<dbReference type="GO" id="GO:0055088">
    <property type="term" value="P:lipid homeostasis"/>
    <property type="evidence" value="ECO:0007669"/>
    <property type="project" value="TreeGrafter"/>
</dbReference>
<dbReference type="SUPFAM" id="SSF47203">
    <property type="entry name" value="Acyl-CoA dehydrogenase C-terminal domain-like"/>
    <property type="match status" value="2"/>
</dbReference>
<feature type="binding site" evidence="12">
    <location>
        <position position="187"/>
    </location>
    <ligand>
        <name>FAD</name>
        <dbReference type="ChEBI" id="CHEBI:57692"/>
    </ligand>
</feature>
<feature type="binding site" evidence="12">
    <location>
        <position position="148"/>
    </location>
    <ligand>
        <name>FAD</name>
        <dbReference type="ChEBI" id="CHEBI:57692"/>
    </ligand>
</feature>